<dbReference type="InterPro" id="IPR047640">
    <property type="entry name" value="RpiR-like"/>
</dbReference>
<dbReference type="Gene3D" id="3.40.50.10490">
    <property type="entry name" value="Glucose-6-phosphate isomerase like protein, domain 1"/>
    <property type="match status" value="1"/>
</dbReference>
<evidence type="ECO:0000313" key="2">
    <source>
        <dbReference type="EMBL" id="MEQ2443079.1"/>
    </source>
</evidence>
<comment type="caution">
    <text evidence="2">The sequence shown here is derived from an EMBL/GenBank/DDBJ whole genome shotgun (WGS) entry which is preliminary data.</text>
</comment>
<dbReference type="SUPFAM" id="SSF53697">
    <property type="entry name" value="SIS domain"/>
    <property type="match status" value="1"/>
</dbReference>
<dbReference type="Proteomes" id="UP001464378">
    <property type="component" value="Unassembled WGS sequence"/>
</dbReference>
<evidence type="ECO:0000259" key="1">
    <source>
        <dbReference type="PROSITE" id="PS51071"/>
    </source>
</evidence>
<accession>A0ABV1E6Z2</accession>
<dbReference type="RefSeq" id="WP_349231404.1">
    <property type="nucleotide sequence ID" value="NZ_JBBMFK010000008.1"/>
</dbReference>
<dbReference type="PANTHER" id="PTHR30514">
    <property type="entry name" value="GLUCOKINASE"/>
    <property type="match status" value="1"/>
</dbReference>
<dbReference type="EMBL" id="JBBMFK010000008">
    <property type="protein sequence ID" value="MEQ2443079.1"/>
    <property type="molecule type" value="Genomic_DNA"/>
</dbReference>
<reference evidence="2 3" key="1">
    <citation type="submission" date="2024-03" db="EMBL/GenBank/DDBJ databases">
        <title>Human intestinal bacterial collection.</title>
        <authorList>
            <person name="Pauvert C."/>
            <person name="Hitch T.C.A."/>
            <person name="Clavel T."/>
        </authorList>
    </citation>
    <scope>NUCLEOTIDE SEQUENCE [LARGE SCALE GENOMIC DNA]</scope>
    <source>
        <strain evidence="2 3">CLA-AP-H29</strain>
    </source>
</reference>
<feature type="domain" description="HTH rpiR-type" evidence="1">
    <location>
        <begin position="6"/>
        <end position="82"/>
    </location>
</feature>
<keyword evidence="3" id="KW-1185">Reference proteome</keyword>
<proteinExistence type="predicted"/>
<dbReference type="Gene3D" id="1.10.10.10">
    <property type="entry name" value="Winged helix-like DNA-binding domain superfamily/Winged helix DNA-binding domain"/>
    <property type="match status" value="1"/>
</dbReference>
<protein>
    <submittedName>
        <fullName evidence="2">MurR/RpiR family transcriptional regulator</fullName>
    </submittedName>
</protein>
<dbReference type="InterPro" id="IPR036388">
    <property type="entry name" value="WH-like_DNA-bd_sf"/>
</dbReference>
<dbReference type="InterPro" id="IPR000281">
    <property type="entry name" value="HTH_RpiR"/>
</dbReference>
<dbReference type="InterPro" id="IPR009057">
    <property type="entry name" value="Homeodomain-like_sf"/>
</dbReference>
<organism evidence="2 3">
    <name type="scientific">Pseudoflavonifractor intestinihominis</name>
    <dbReference type="NCBI Taxonomy" id="3133171"/>
    <lineage>
        <taxon>Bacteria</taxon>
        <taxon>Bacillati</taxon>
        <taxon>Bacillota</taxon>
        <taxon>Clostridia</taxon>
        <taxon>Eubacteriales</taxon>
        <taxon>Oscillospiraceae</taxon>
        <taxon>Pseudoflavonifractor</taxon>
    </lineage>
</organism>
<gene>
    <name evidence="2" type="ORF">WMO64_06315</name>
</gene>
<dbReference type="Pfam" id="PF01418">
    <property type="entry name" value="HTH_6"/>
    <property type="match status" value="1"/>
</dbReference>
<dbReference type="PROSITE" id="PS51071">
    <property type="entry name" value="HTH_RPIR"/>
    <property type="match status" value="1"/>
</dbReference>
<dbReference type="PANTHER" id="PTHR30514:SF1">
    <property type="entry name" value="HTH-TYPE TRANSCRIPTIONAL REGULATOR HEXR-RELATED"/>
    <property type="match status" value="1"/>
</dbReference>
<evidence type="ECO:0000313" key="3">
    <source>
        <dbReference type="Proteomes" id="UP001464378"/>
    </source>
</evidence>
<dbReference type="SUPFAM" id="SSF46689">
    <property type="entry name" value="Homeodomain-like"/>
    <property type="match status" value="1"/>
</dbReference>
<sequence>MFYGKLPIMVLSEMVSSRSNTTNGQIAAYILEHLEEIKHDSIRDLAAKTYVSTSSISRFCRDIGLRDYMELKELFSTTSLNFETWSQAPDPDVQRDEYVSAVHDSLERVRKSLDMERLYRLANDIRRYQKIAIFGMLKAETVAMNLQCDLAMLGKIATTKVRFSEQSECLATAGPDELLIIFSYTGIYYDYGMPRHQTDRRTQRPKIYFITSDESAKTNPAYDEVIWFDSTQTQVSHPYQLQLVGSLIAQCYSHVLGKK</sequence>
<dbReference type="InterPro" id="IPR046348">
    <property type="entry name" value="SIS_dom_sf"/>
</dbReference>
<name>A0ABV1E6Z2_9FIRM</name>